<feature type="transmembrane region" description="Helical" evidence="6">
    <location>
        <begin position="148"/>
        <end position="171"/>
    </location>
</feature>
<dbReference type="GO" id="GO:0016020">
    <property type="term" value="C:membrane"/>
    <property type="evidence" value="ECO:0007669"/>
    <property type="project" value="UniProtKB-SubCell"/>
</dbReference>
<dbReference type="InterPro" id="IPR015672">
    <property type="entry name" value="GPHR/GTG"/>
</dbReference>
<evidence type="ECO:0000259" key="8">
    <source>
        <dbReference type="Pfam" id="PF12537"/>
    </source>
</evidence>
<dbReference type="Pfam" id="PF12537">
    <property type="entry name" value="GPHR_N"/>
    <property type="match status" value="1"/>
</dbReference>
<evidence type="ECO:0008006" key="11">
    <source>
        <dbReference type="Google" id="ProtNLM"/>
    </source>
</evidence>
<feature type="compositionally biased region" description="Low complexity" evidence="5">
    <location>
        <begin position="65"/>
        <end position="83"/>
    </location>
</feature>
<feature type="domain" description="Golgi pH regulator conserved" evidence="8">
    <location>
        <begin position="295"/>
        <end position="364"/>
    </location>
</feature>
<dbReference type="PANTHER" id="PTHR15948">
    <property type="entry name" value="G-PROTEIN COUPLED RECEPTOR 89-RELATED"/>
    <property type="match status" value="1"/>
</dbReference>
<gene>
    <name evidence="9" type="ORF">N656DRAFT_776364</name>
</gene>
<feature type="region of interest" description="Disordered" evidence="5">
    <location>
        <begin position="65"/>
        <end position="86"/>
    </location>
</feature>
<feature type="transmembrane region" description="Helical" evidence="6">
    <location>
        <begin position="515"/>
        <end position="536"/>
    </location>
</feature>
<evidence type="ECO:0000256" key="1">
    <source>
        <dbReference type="ARBA" id="ARBA00004141"/>
    </source>
</evidence>
<comment type="subcellular location">
    <subcellularLocation>
        <location evidence="1">Membrane</location>
        <topology evidence="1">Multi-pass membrane protein</topology>
    </subcellularLocation>
</comment>
<evidence type="ECO:0000259" key="7">
    <source>
        <dbReference type="Pfam" id="PF12430"/>
    </source>
</evidence>
<organism evidence="9 10">
    <name type="scientific">Canariomyces notabilis</name>
    <dbReference type="NCBI Taxonomy" id="2074819"/>
    <lineage>
        <taxon>Eukaryota</taxon>
        <taxon>Fungi</taxon>
        <taxon>Dikarya</taxon>
        <taxon>Ascomycota</taxon>
        <taxon>Pezizomycotina</taxon>
        <taxon>Sordariomycetes</taxon>
        <taxon>Sordariomycetidae</taxon>
        <taxon>Sordariales</taxon>
        <taxon>Chaetomiaceae</taxon>
        <taxon>Canariomyces</taxon>
    </lineage>
</organism>
<evidence type="ECO:0000256" key="5">
    <source>
        <dbReference type="SAM" id="MobiDB-lite"/>
    </source>
</evidence>
<reference evidence="9" key="1">
    <citation type="journal article" date="2023" name="Mol. Phylogenet. Evol.">
        <title>Genome-scale phylogeny and comparative genomics of the fungal order Sordariales.</title>
        <authorList>
            <person name="Hensen N."/>
            <person name="Bonometti L."/>
            <person name="Westerberg I."/>
            <person name="Brannstrom I.O."/>
            <person name="Guillou S."/>
            <person name="Cros-Aarteil S."/>
            <person name="Calhoun S."/>
            <person name="Haridas S."/>
            <person name="Kuo A."/>
            <person name="Mondo S."/>
            <person name="Pangilinan J."/>
            <person name="Riley R."/>
            <person name="LaButti K."/>
            <person name="Andreopoulos B."/>
            <person name="Lipzen A."/>
            <person name="Chen C."/>
            <person name="Yan M."/>
            <person name="Daum C."/>
            <person name="Ng V."/>
            <person name="Clum A."/>
            <person name="Steindorff A."/>
            <person name="Ohm R.A."/>
            <person name="Martin F."/>
            <person name="Silar P."/>
            <person name="Natvig D.O."/>
            <person name="Lalanne C."/>
            <person name="Gautier V."/>
            <person name="Ament-Velasquez S.L."/>
            <person name="Kruys A."/>
            <person name="Hutchinson M.I."/>
            <person name="Powell A.J."/>
            <person name="Barry K."/>
            <person name="Miller A.N."/>
            <person name="Grigoriev I.V."/>
            <person name="Debuchy R."/>
            <person name="Gladieux P."/>
            <person name="Hiltunen Thoren M."/>
            <person name="Johannesson H."/>
        </authorList>
    </citation>
    <scope>NUCLEOTIDE SEQUENCE</scope>
    <source>
        <strain evidence="9">CBS 508.74</strain>
    </source>
</reference>
<dbReference type="EMBL" id="MU853335">
    <property type="protein sequence ID" value="KAK4115267.1"/>
    <property type="molecule type" value="Genomic_DNA"/>
</dbReference>
<dbReference type="GeneID" id="89938749"/>
<proteinExistence type="predicted"/>
<evidence type="ECO:0000313" key="9">
    <source>
        <dbReference type="EMBL" id="KAK4115267.1"/>
    </source>
</evidence>
<feature type="transmembrane region" description="Helical" evidence="6">
    <location>
        <begin position="36"/>
        <end position="58"/>
    </location>
</feature>
<feature type="transmembrane region" description="Helical" evidence="6">
    <location>
        <begin position="557"/>
        <end position="576"/>
    </location>
</feature>
<evidence type="ECO:0000256" key="4">
    <source>
        <dbReference type="ARBA" id="ARBA00023136"/>
    </source>
</evidence>
<accession>A0AAN6YVG2</accession>
<sequence>MPRLSAGDADTVAAACGVDGSDSCSPSSRLDFPRTLASLLPVVLTFLAVFILSLTRLFPFLTNFPSSSSSSSSPTSSSSITISDGEDHYLPPTAPPSLVQAHAAHAARSPRRRLAAVVFAATLALAAVLAELILASEMMLLEQPPSPVLALALRATVPTLLVLLVGVVPLIELQSVLAARGWRFARDGKGRVPRTAWGLLLLVFAGWLVVFFWGVGRAVPQVSHSYSATSSSSSTTRTWGLGGGSGSAEKDLSTWAGKAAAGQIPGTGFDSTGVAIGRVGLGGGKFNGSGGGGGLTRACLERIGVIGISLMGLLSGFASVSSPWHTFVDDRAYGKRPITDADIARKQAGLDATSELLLTKRHRLRSLQRKAQAVAEGIGGGQPHGTAAGASGGLVGKVIGSLRSMAGTGEAAEIKALQVEISGLETMESNLAASLSLLKSRQAAHAKDGTALGRLFAIPRYAFACYCVYRVLATTLTTLRRTYYPSASFSSSDPISRFLGLLAKHWDPKLDQLAWARQISFLLSGVILAASANSVLQTFRLFAKWAPGLLHQAQANLALLIGQITATYVISAALLLRNSLPREVGRSVGDALESALEPVFVDRWFEGWFLLASVATAAGIWIGRKLSGGFGGDWDEWDEFGGEELGQKRS</sequence>
<comment type="caution">
    <text evidence="9">The sequence shown here is derived from an EMBL/GenBank/DDBJ whole genome shotgun (WGS) entry which is preliminary data.</text>
</comment>
<reference evidence="9" key="2">
    <citation type="submission" date="2023-05" db="EMBL/GenBank/DDBJ databases">
        <authorList>
            <consortium name="Lawrence Berkeley National Laboratory"/>
            <person name="Steindorff A."/>
            <person name="Hensen N."/>
            <person name="Bonometti L."/>
            <person name="Westerberg I."/>
            <person name="Brannstrom I.O."/>
            <person name="Guillou S."/>
            <person name="Cros-Aarteil S."/>
            <person name="Calhoun S."/>
            <person name="Haridas S."/>
            <person name="Kuo A."/>
            <person name="Mondo S."/>
            <person name="Pangilinan J."/>
            <person name="Riley R."/>
            <person name="Labutti K."/>
            <person name="Andreopoulos B."/>
            <person name="Lipzen A."/>
            <person name="Chen C."/>
            <person name="Yanf M."/>
            <person name="Daum C."/>
            <person name="Ng V."/>
            <person name="Clum A."/>
            <person name="Ohm R."/>
            <person name="Martin F."/>
            <person name="Silar P."/>
            <person name="Natvig D."/>
            <person name="Lalanne C."/>
            <person name="Gautier V."/>
            <person name="Ament-Velasquez S.L."/>
            <person name="Kruys A."/>
            <person name="Hutchinson M.I."/>
            <person name="Powell A.J."/>
            <person name="Barry K."/>
            <person name="Miller A.N."/>
            <person name="Grigoriev I.V."/>
            <person name="Debuchy R."/>
            <person name="Gladieux P."/>
            <person name="Thoren M.H."/>
            <person name="Johannesson H."/>
        </authorList>
    </citation>
    <scope>NUCLEOTIDE SEQUENCE</scope>
    <source>
        <strain evidence="9">CBS 508.74</strain>
    </source>
</reference>
<feature type="transmembrane region" description="Helical" evidence="6">
    <location>
        <begin position="604"/>
        <end position="622"/>
    </location>
</feature>
<feature type="transmembrane region" description="Helical" evidence="6">
    <location>
        <begin position="192"/>
        <end position="215"/>
    </location>
</feature>
<protein>
    <recommendedName>
        <fullName evidence="11">Abscisic acid G-protein coupled receptor-like domain-containing protein</fullName>
    </recommendedName>
</protein>
<feature type="domain" description="Abscisic acid G-protein coupled receptor-like" evidence="7">
    <location>
        <begin position="448"/>
        <end position="625"/>
    </location>
</feature>
<dbReference type="InterPro" id="IPR022535">
    <property type="entry name" value="Golgi_pH-regulator_cons_dom"/>
</dbReference>
<evidence type="ECO:0000256" key="2">
    <source>
        <dbReference type="ARBA" id="ARBA00022692"/>
    </source>
</evidence>
<keyword evidence="4 6" id="KW-0472">Membrane</keyword>
<evidence type="ECO:0000313" key="10">
    <source>
        <dbReference type="Proteomes" id="UP001302812"/>
    </source>
</evidence>
<dbReference type="RefSeq" id="XP_064672837.1">
    <property type="nucleotide sequence ID" value="XM_064814624.1"/>
</dbReference>
<keyword evidence="2 6" id="KW-0812">Transmembrane</keyword>
<keyword evidence="3 6" id="KW-1133">Transmembrane helix</keyword>
<dbReference type="Proteomes" id="UP001302812">
    <property type="component" value="Unassembled WGS sequence"/>
</dbReference>
<feature type="transmembrane region" description="Helical" evidence="6">
    <location>
        <begin position="114"/>
        <end position="136"/>
    </location>
</feature>
<dbReference type="InterPro" id="IPR025969">
    <property type="entry name" value="ABA_GPCR_dom"/>
</dbReference>
<dbReference type="PANTHER" id="PTHR15948:SF0">
    <property type="entry name" value="GOLGI PH REGULATOR A-RELATED"/>
    <property type="match status" value="1"/>
</dbReference>
<dbReference type="AlphaFoldDB" id="A0AAN6YVG2"/>
<name>A0AAN6YVG2_9PEZI</name>
<evidence type="ECO:0000256" key="3">
    <source>
        <dbReference type="ARBA" id="ARBA00022989"/>
    </source>
</evidence>
<keyword evidence="10" id="KW-1185">Reference proteome</keyword>
<evidence type="ECO:0000256" key="6">
    <source>
        <dbReference type="SAM" id="Phobius"/>
    </source>
</evidence>
<dbReference type="Pfam" id="PF12430">
    <property type="entry name" value="ABA_GPCR"/>
    <property type="match status" value="1"/>
</dbReference>